<sequence length="169" mass="19029">MDVMPWTSLLFQSIPEEIILVTLGLALVGKYPRMRGIVTTGIIVAVFSFFFRRLPLGFGIHTLSGIAVMALTMHLVLRLDLWRGLMAAFLSLVALGLVESITIPAMIFLTGIPFERAVTDPWRRILFPLPEEIILALAAYILRRRRISLLPKDEPRLGLTGRKYKEGNK</sequence>
<organism evidence="2 3">
    <name type="scientific">Neomoorella humiferrea</name>
    <dbReference type="NCBI Taxonomy" id="676965"/>
    <lineage>
        <taxon>Bacteria</taxon>
        <taxon>Bacillati</taxon>
        <taxon>Bacillota</taxon>
        <taxon>Clostridia</taxon>
        <taxon>Neomoorellales</taxon>
        <taxon>Neomoorellaceae</taxon>
        <taxon>Neomoorella</taxon>
    </lineage>
</organism>
<dbReference type="Proteomes" id="UP000238415">
    <property type="component" value="Unassembled WGS sequence"/>
</dbReference>
<name>A0A2T0AKU8_9FIRM</name>
<keyword evidence="1" id="KW-0472">Membrane</keyword>
<comment type="caution">
    <text evidence="2">The sequence shown here is derived from an EMBL/GenBank/DDBJ whole genome shotgun (WGS) entry which is preliminary data.</text>
</comment>
<feature type="transmembrane region" description="Helical" evidence="1">
    <location>
        <begin position="35"/>
        <end position="52"/>
    </location>
</feature>
<keyword evidence="1" id="KW-1133">Transmembrane helix</keyword>
<accession>A0A2T0AKU8</accession>
<evidence type="ECO:0000313" key="2">
    <source>
        <dbReference type="EMBL" id="PRR69199.1"/>
    </source>
</evidence>
<feature type="transmembrane region" description="Helical" evidence="1">
    <location>
        <begin position="58"/>
        <end position="77"/>
    </location>
</feature>
<protein>
    <submittedName>
        <fullName evidence="2">Uncharacterized protein</fullName>
    </submittedName>
</protein>
<dbReference type="AlphaFoldDB" id="A0A2T0AKU8"/>
<dbReference type="EMBL" id="PVXM01000057">
    <property type="protein sequence ID" value="PRR69199.1"/>
    <property type="molecule type" value="Genomic_DNA"/>
</dbReference>
<proteinExistence type="predicted"/>
<reference evidence="2 3" key="1">
    <citation type="submission" date="2018-03" db="EMBL/GenBank/DDBJ databases">
        <title>Genome sequence of Moorella humiferrea DSM 23265.</title>
        <authorList>
            <person name="Poehlein A."/>
            <person name="Daniel R."/>
        </authorList>
    </citation>
    <scope>NUCLEOTIDE SEQUENCE [LARGE SCALE GENOMIC DNA]</scope>
    <source>
        <strain evidence="2 3">DSM 23265</strain>
    </source>
</reference>
<keyword evidence="3" id="KW-1185">Reference proteome</keyword>
<evidence type="ECO:0000256" key="1">
    <source>
        <dbReference type="SAM" id="Phobius"/>
    </source>
</evidence>
<dbReference type="RefSeq" id="WP_106006410.1">
    <property type="nucleotide sequence ID" value="NZ_CP136419.1"/>
</dbReference>
<feature type="transmembrane region" description="Helical" evidence="1">
    <location>
        <begin position="89"/>
        <end position="113"/>
    </location>
</feature>
<evidence type="ECO:0000313" key="3">
    <source>
        <dbReference type="Proteomes" id="UP000238415"/>
    </source>
</evidence>
<keyword evidence="1" id="KW-0812">Transmembrane</keyword>
<gene>
    <name evidence="2" type="ORF">MOHU_25020</name>
</gene>
<dbReference type="OrthoDB" id="1677679at2"/>